<gene>
    <name evidence="1" type="ORF">BBK14_11430</name>
</gene>
<protein>
    <submittedName>
        <fullName evidence="1">Uncharacterized protein</fullName>
    </submittedName>
</protein>
<reference evidence="2" key="1">
    <citation type="submission" date="2016-07" db="EMBL/GenBank/DDBJ databases">
        <title>Frankia sp. NRRL B-16219 Genome sequencing.</title>
        <authorList>
            <person name="Ghodhbane-Gtari F."/>
            <person name="Swanson E."/>
            <person name="Gueddou A."/>
            <person name="Louati M."/>
            <person name="Nouioui I."/>
            <person name="Hezbri K."/>
            <person name="Abebe-Akele F."/>
            <person name="Simpson S."/>
            <person name="Morris K."/>
            <person name="Thomas K."/>
            <person name="Gtari M."/>
            <person name="Tisa L.S."/>
        </authorList>
    </citation>
    <scope>NUCLEOTIDE SEQUENCE [LARGE SCALE GENOMIC DNA]</scope>
    <source>
        <strain evidence="2">NRRL B-16219</strain>
    </source>
</reference>
<organism evidence="1 2">
    <name type="scientific">Parafrankia soli</name>
    <dbReference type="NCBI Taxonomy" id="2599596"/>
    <lineage>
        <taxon>Bacteria</taxon>
        <taxon>Bacillati</taxon>
        <taxon>Actinomycetota</taxon>
        <taxon>Actinomycetes</taxon>
        <taxon>Frankiales</taxon>
        <taxon>Frankiaceae</taxon>
        <taxon>Parafrankia</taxon>
    </lineage>
</organism>
<name>A0A1S1R9P1_9ACTN</name>
<dbReference type="Proteomes" id="UP000179769">
    <property type="component" value="Unassembled WGS sequence"/>
</dbReference>
<dbReference type="RefSeq" id="WP_071060246.1">
    <property type="nucleotide sequence ID" value="NZ_MAXA01000047.1"/>
</dbReference>
<dbReference type="EMBL" id="MAXA01000047">
    <property type="protein sequence ID" value="OHV42225.1"/>
    <property type="molecule type" value="Genomic_DNA"/>
</dbReference>
<accession>A0A1S1R9P1</accession>
<dbReference type="AlphaFoldDB" id="A0A1S1R9P1"/>
<evidence type="ECO:0000313" key="2">
    <source>
        <dbReference type="Proteomes" id="UP000179769"/>
    </source>
</evidence>
<keyword evidence="2" id="KW-1185">Reference proteome</keyword>
<proteinExistence type="predicted"/>
<evidence type="ECO:0000313" key="1">
    <source>
        <dbReference type="EMBL" id="OHV42225.1"/>
    </source>
</evidence>
<sequence length="92" mass="9614">MKTSHRGRRPIPVRRLAVSVAAAIAVGGGSYTAFYDPAPATVPVDSISPLPIPRFTPPVDPVSVCWLGSPAVADYCVDQDPRAVVDGSAVTR</sequence>
<comment type="caution">
    <text evidence="1">The sequence shown here is derived from an EMBL/GenBank/DDBJ whole genome shotgun (WGS) entry which is preliminary data.</text>
</comment>